<comment type="caution">
    <text evidence="1">The sequence shown here is derived from an EMBL/GenBank/DDBJ whole genome shotgun (WGS) entry which is preliminary data.</text>
</comment>
<evidence type="ECO:0000313" key="1">
    <source>
        <dbReference type="EMBL" id="MFC0263815.1"/>
    </source>
</evidence>
<keyword evidence="2" id="KW-1185">Reference proteome</keyword>
<sequence>MDIEKYQYIFGDNLRNERSLEWLIYQYLYYTHQASKEDKSFYARLGRESTRARLNSVLEFYNNLRNDVNGNSLQNFYSRKHVIENQLAILRNSNSIESLPMIYFGDLILKRSEVENLISIKKKHDVLPEIEVYANMDIERLFEFLS</sequence>
<reference evidence="1 2" key="1">
    <citation type="submission" date="2024-09" db="EMBL/GenBank/DDBJ databases">
        <authorList>
            <person name="Sun Q."/>
            <person name="Mori K."/>
        </authorList>
    </citation>
    <scope>NUCLEOTIDE SEQUENCE [LARGE SCALE GENOMIC DNA]</scope>
    <source>
        <strain evidence="1 2">CCM 7650</strain>
    </source>
</reference>
<dbReference type="EMBL" id="JBHLWI010000038">
    <property type="protein sequence ID" value="MFC0263815.1"/>
    <property type="molecule type" value="Genomic_DNA"/>
</dbReference>
<dbReference type="RefSeq" id="WP_382388325.1">
    <property type="nucleotide sequence ID" value="NZ_JBHLWI010000038.1"/>
</dbReference>
<evidence type="ECO:0000313" key="2">
    <source>
        <dbReference type="Proteomes" id="UP001589797"/>
    </source>
</evidence>
<name>A0ABV6FVB3_9BACT</name>
<dbReference type="Proteomes" id="UP001589797">
    <property type="component" value="Unassembled WGS sequence"/>
</dbReference>
<protein>
    <submittedName>
        <fullName evidence="1">Uncharacterized protein</fullName>
    </submittedName>
</protein>
<proteinExistence type="predicted"/>
<gene>
    <name evidence="1" type="ORF">ACFFIP_14065</name>
</gene>
<accession>A0ABV6FVB3</accession>
<organism evidence="1 2">
    <name type="scientific">Fontibacter flavus</name>
    <dbReference type="NCBI Taxonomy" id="654838"/>
    <lineage>
        <taxon>Bacteria</taxon>
        <taxon>Pseudomonadati</taxon>
        <taxon>Bacteroidota</taxon>
        <taxon>Cytophagia</taxon>
        <taxon>Cytophagales</taxon>
        <taxon>Cyclobacteriaceae</taxon>
        <taxon>Fontibacter</taxon>
    </lineage>
</organism>